<evidence type="ECO:0000313" key="2">
    <source>
        <dbReference type="Proteomes" id="UP000053051"/>
    </source>
</evidence>
<dbReference type="Proteomes" id="UP000053051">
    <property type="component" value="Unassembled WGS sequence"/>
</dbReference>
<accession>M1X379</accession>
<proteinExistence type="predicted"/>
<organism evidence="1 2">
    <name type="scientific">Richelia intracellularis HH01</name>
    <dbReference type="NCBI Taxonomy" id="1165094"/>
    <lineage>
        <taxon>Bacteria</taxon>
        <taxon>Bacillati</taxon>
        <taxon>Cyanobacteriota</taxon>
        <taxon>Cyanophyceae</taxon>
        <taxon>Nostocales</taxon>
        <taxon>Nostocaceae</taxon>
        <taxon>Richelia</taxon>
    </lineage>
</organism>
<dbReference type="EMBL" id="CAIY01000080">
    <property type="protein sequence ID" value="CCH68105.1"/>
    <property type="molecule type" value="Genomic_DNA"/>
</dbReference>
<reference evidence="2" key="2">
    <citation type="submission" date="2016-01" db="EMBL/GenBank/DDBJ databases">
        <title>Diatom-associated endosymboitic cyanobacterium lacks core nitrogen metabolism enzymes.</title>
        <authorList>
            <person name="Hilton J.A."/>
            <person name="Foster R.A."/>
            <person name="Tripp H.J."/>
            <person name="Carter B.J."/>
            <person name="Zehr J.P."/>
            <person name="Villareal T.A."/>
        </authorList>
    </citation>
    <scope>NUCLEOTIDE SEQUENCE [LARGE SCALE GENOMIC DNA]</scope>
    <source>
        <strain evidence="2">HH01</strain>
    </source>
</reference>
<reference evidence="1 2" key="1">
    <citation type="submission" date="2012-05" db="EMBL/GenBank/DDBJ databases">
        <authorList>
            <person name="Hilton J."/>
        </authorList>
    </citation>
    <scope>NUCLEOTIDE SEQUENCE [LARGE SCALE GENOMIC DNA]</scope>
    <source>
        <strain evidence="1 2">HH01</strain>
    </source>
</reference>
<protein>
    <submittedName>
        <fullName evidence="1">Uncharacterized protein</fullName>
    </submittedName>
</protein>
<gene>
    <name evidence="1" type="ORF">RINTHH_19500</name>
</gene>
<dbReference type="AlphaFoldDB" id="M1X379"/>
<evidence type="ECO:0000313" key="1">
    <source>
        <dbReference type="EMBL" id="CCH68105.1"/>
    </source>
</evidence>
<name>M1X379_9NOST</name>
<sequence>MTQLYQITYLAITAYYDHLQDHCSGSLAIIGGVIYWQDFWSN</sequence>
<comment type="caution">
    <text evidence="1">The sequence shown here is derived from an EMBL/GenBank/DDBJ whole genome shotgun (WGS) entry which is preliminary data.</text>
</comment>
<keyword evidence="2" id="KW-1185">Reference proteome</keyword>